<proteinExistence type="predicted"/>
<evidence type="ECO:0000313" key="3">
    <source>
        <dbReference type="Proteomes" id="UP001305414"/>
    </source>
</evidence>
<evidence type="ECO:0000256" key="1">
    <source>
        <dbReference type="SAM" id="MobiDB-lite"/>
    </source>
</evidence>
<organism evidence="2 3">
    <name type="scientific">Xylaria bambusicola</name>
    <dbReference type="NCBI Taxonomy" id="326684"/>
    <lineage>
        <taxon>Eukaryota</taxon>
        <taxon>Fungi</taxon>
        <taxon>Dikarya</taxon>
        <taxon>Ascomycota</taxon>
        <taxon>Pezizomycotina</taxon>
        <taxon>Sordariomycetes</taxon>
        <taxon>Xylariomycetidae</taxon>
        <taxon>Xylariales</taxon>
        <taxon>Xylariaceae</taxon>
        <taxon>Xylaria</taxon>
    </lineage>
</organism>
<sequence>MEPIQFLPGPPTLEPLEIDTDTEHAASTTTDSGFDGIWDNFPPAPSRSPCMLADLSNYLGISRSEDDDVVLKRVGTAPLTRGSSRDTDSYGWESGYDRRPSCGNVTLGRSCHRLRCHRP</sequence>
<dbReference type="AlphaFoldDB" id="A0AAN7Z300"/>
<keyword evidence="3" id="KW-1185">Reference proteome</keyword>
<evidence type="ECO:0000313" key="2">
    <source>
        <dbReference type="EMBL" id="KAK5635000.1"/>
    </source>
</evidence>
<feature type="region of interest" description="Disordered" evidence="1">
    <location>
        <begin position="74"/>
        <end position="95"/>
    </location>
</feature>
<reference evidence="2 3" key="1">
    <citation type="submission" date="2023-10" db="EMBL/GenBank/DDBJ databases">
        <title>Draft genome sequence of Xylaria bambusicola isolate GMP-LS, the root and basal stem rot pathogen of sugarcane in Indonesia.</title>
        <authorList>
            <person name="Selvaraj P."/>
            <person name="Muralishankar V."/>
            <person name="Muruganantham S."/>
            <person name="Sp S."/>
            <person name="Haryani S."/>
            <person name="Lau K.J.X."/>
            <person name="Naqvi N.I."/>
        </authorList>
    </citation>
    <scope>NUCLEOTIDE SEQUENCE [LARGE SCALE GENOMIC DNA]</scope>
    <source>
        <strain evidence="2">GMP-LS</strain>
    </source>
</reference>
<dbReference type="Proteomes" id="UP001305414">
    <property type="component" value="Unassembled WGS sequence"/>
</dbReference>
<dbReference type="EMBL" id="JAWHQM010000047">
    <property type="protein sequence ID" value="KAK5635000.1"/>
    <property type="molecule type" value="Genomic_DNA"/>
</dbReference>
<comment type="caution">
    <text evidence="2">The sequence shown here is derived from an EMBL/GenBank/DDBJ whole genome shotgun (WGS) entry which is preliminary data.</text>
</comment>
<protein>
    <submittedName>
        <fullName evidence="2">Uncharacterized protein</fullName>
    </submittedName>
</protein>
<gene>
    <name evidence="2" type="ORF">RRF57_010712</name>
</gene>
<accession>A0AAN7Z300</accession>
<name>A0AAN7Z300_9PEZI</name>